<keyword evidence="5" id="KW-1185">Reference proteome</keyword>
<evidence type="ECO:0000313" key="4">
    <source>
        <dbReference type="EMBL" id="CAB9497265.1"/>
    </source>
</evidence>
<sequence length="373" mass="41782">MLCCGGDTVILPKATEMKLDCSDGIQLAAQSWKVSTTSSEIMTEGVKPEELRVLCLHGWMDNANSFHILAPALIEYLDANMAATTEQQVESKKAACFRSVHVVCLDLPGHGLSSHRSQDAPPMIRAEYLFYVAEALRQLQWVDKPKRGNNRQPNDNKQKFVIVGHSMGSGIALLYAAAFPEQVRQLVFLDALAPLVGRSDTSTAQNLRQYVQTRQLDGQMLADPANRFYYPSKEAATKARINSAKSFPGNQYISQMAAEQLVERGVVEDEPINSNNGALKRRFRFRHDPRLAWKSLLNLTQDQLDELYREVQCPTCILLGQDGWPFEEAQKQRVQQVLQPTVFKTMPGSHSLHADPDVAEAVVQEIVEFLLQQ</sequence>
<comment type="caution">
    <text evidence="4">The sequence shown here is derived from an EMBL/GenBank/DDBJ whole genome shotgun (WGS) entry which is preliminary data.</text>
</comment>
<dbReference type="AlphaFoldDB" id="A0A9N8D8P5"/>
<dbReference type="GO" id="GO:0016787">
    <property type="term" value="F:hydrolase activity"/>
    <property type="evidence" value="ECO:0007669"/>
    <property type="project" value="UniProtKB-KW"/>
</dbReference>
<dbReference type="Pfam" id="PF00561">
    <property type="entry name" value="Abhydrolase_1"/>
    <property type="match status" value="1"/>
</dbReference>
<accession>A0A9N8D8P5</accession>
<evidence type="ECO:0000259" key="3">
    <source>
        <dbReference type="Pfam" id="PF00561"/>
    </source>
</evidence>
<evidence type="ECO:0000313" key="5">
    <source>
        <dbReference type="Proteomes" id="UP001153069"/>
    </source>
</evidence>
<dbReference type="Gene3D" id="3.40.50.1820">
    <property type="entry name" value="alpha/beta hydrolase"/>
    <property type="match status" value="1"/>
</dbReference>
<dbReference type="SUPFAM" id="SSF53474">
    <property type="entry name" value="alpha/beta-Hydrolases"/>
    <property type="match status" value="1"/>
</dbReference>
<name>A0A9N8D8P5_9STRA</name>
<comment type="similarity">
    <text evidence="1">Belongs to the AB hydrolase superfamily.</text>
</comment>
<keyword evidence="2 4" id="KW-0378">Hydrolase</keyword>
<proteinExistence type="inferred from homology"/>
<dbReference type="InterPro" id="IPR050266">
    <property type="entry name" value="AB_hydrolase_sf"/>
</dbReference>
<dbReference type="PANTHER" id="PTHR43798">
    <property type="entry name" value="MONOACYLGLYCEROL LIPASE"/>
    <property type="match status" value="1"/>
</dbReference>
<dbReference type="PANTHER" id="PTHR43798:SF14">
    <property type="entry name" value="SERINE HYDROLASE-LIKE PROTEIN DDB_G0286239"/>
    <property type="match status" value="1"/>
</dbReference>
<dbReference type="InterPro" id="IPR000073">
    <property type="entry name" value="AB_hydrolase_1"/>
</dbReference>
<dbReference type="InterPro" id="IPR029058">
    <property type="entry name" value="AB_hydrolase_fold"/>
</dbReference>
<evidence type="ECO:0000256" key="1">
    <source>
        <dbReference type="ARBA" id="ARBA00008645"/>
    </source>
</evidence>
<reference evidence="4" key="1">
    <citation type="submission" date="2020-06" db="EMBL/GenBank/DDBJ databases">
        <authorList>
            <consortium name="Plant Systems Biology data submission"/>
        </authorList>
    </citation>
    <scope>NUCLEOTIDE SEQUENCE</scope>
    <source>
        <strain evidence="4">D6</strain>
    </source>
</reference>
<feature type="domain" description="AB hydrolase-1" evidence="3">
    <location>
        <begin position="53"/>
        <end position="338"/>
    </location>
</feature>
<dbReference type="Proteomes" id="UP001153069">
    <property type="component" value="Unassembled WGS sequence"/>
</dbReference>
<protein>
    <submittedName>
        <fullName evidence="4">Serine hydrolase-like protein</fullName>
    </submittedName>
</protein>
<gene>
    <name evidence="4" type="ORF">SEMRO_17_G012160.1</name>
</gene>
<evidence type="ECO:0000256" key="2">
    <source>
        <dbReference type="ARBA" id="ARBA00022801"/>
    </source>
</evidence>
<dbReference type="GO" id="GO:0016020">
    <property type="term" value="C:membrane"/>
    <property type="evidence" value="ECO:0007669"/>
    <property type="project" value="TreeGrafter"/>
</dbReference>
<organism evidence="4 5">
    <name type="scientific">Seminavis robusta</name>
    <dbReference type="NCBI Taxonomy" id="568900"/>
    <lineage>
        <taxon>Eukaryota</taxon>
        <taxon>Sar</taxon>
        <taxon>Stramenopiles</taxon>
        <taxon>Ochrophyta</taxon>
        <taxon>Bacillariophyta</taxon>
        <taxon>Bacillariophyceae</taxon>
        <taxon>Bacillariophycidae</taxon>
        <taxon>Naviculales</taxon>
        <taxon>Naviculaceae</taxon>
        <taxon>Seminavis</taxon>
    </lineage>
</organism>
<dbReference type="EMBL" id="CAICTM010000017">
    <property type="protein sequence ID" value="CAB9497265.1"/>
    <property type="molecule type" value="Genomic_DNA"/>
</dbReference>